<dbReference type="PROSITE" id="PS51194">
    <property type="entry name" value="HELICASE_CTER"/>
    <property type="match status" value="1"/>
</dbReference>
<dbReference type="GO" id="GO:0005524">
    <property type="term" value="F:ATP binding"/>
    <property type="evidence" value="ECO:0007669"/>
    <property type="project" value="UniProtKB-KW"/>
</dbReference>
<dbReference type="InterPro" id="IPR048333">
    <property type="entry name" value="HA2_WH"/>
</dbReference>
<dbReference type="SMART" id="SM00490">
    <property type="entry name" value="HELICc"/>
    <property type="match status" value="1"/>
</dbReference>
<keyword evidence="4 11" id="KW-0347">Helicase</keyword>
<feature type="compositionally biased region" description="Low complexity" evidence="8">
    <location>
        <begin position="9"/>
        <end position="33"/>
    </location>
</feature>
<dbReference type="Pfam" id="PF04408">
    <property type="entry name" value="WHD_HA2"/>
    <property type="match status" value="1"/>
</dbReference>
<dbReference type="FunFam" id="1.20.120.1080:FF:000002">
    <property type="entry name" value="Putative ATP-dependent RNA helicase DHX36"/>
    <property type="match status" value="1"/>
</dbReference>
<dbReference type="Pfam" id="PF07717">
    <property type="entry name" value="OB_NTP_bind"/>
    <property type="match status" value="1"/>
</dbReference>
<dbReference type="InterPro" id="IPR007502">
    <property type="entry name" value="Helicase-assoc_dom"/>
</dbReference>
<dbReference type="GO" id="GO:0003723">
    <property type="term" value="F:RNA binding"/>
    <property type="evidence" value="ECO:0007669"/>
    <property type="project" value="TreeGrafter"/>
</dbReference>
<dbReference type="InterPro" id="IPR056328">
    <property type="entry name" value="DSRM_DHX29"/>
</dbReference>
<evidence type="ECO:0000256" key="1">
    <source>
        <dbReference type="ARBA" id="ARBA00012552"/>
    </source>
</evidence>
<evidence type="ECO:0000256" key="5">
    <source>
        <dbReference type="ARBA" id="ARBA00022840"/>
    </source>
</evidence>
<dbReference type="PANTHER" id="PTHR18934:SF246">
    <property type="entry name" value="DEXH-BOX ATP-DEPENDENT RNA HELICASE DEXH4, CHLOROPLASTIC-RELATED"/>
    <property type="match status" value="1"/>
</dbReference>
<dbReference type="InterPro" id="IPR011709">
    <property type="entry name" value="DEAD-box_helicase_OB_fold"/>
</dbReference>
<protein>
    <recommendedName>
        <fullName evidence="1">RNA helicase</fullName>
        <ecNumber evidence="1">3.6.4.13</ecNumber>
    </recommendedName>
</protein>
<dbReference type="Pfam" id="PF24899">
    <property type="entry name" value="UBA_DHX29"/>
    <property type="match status" value="1"/>
</dbReference>
<reference evidence="11 12" key="1">
    <citation type="journal article" date="2021" name="Hortic Res">
        <title>The domestication of Cucurbita argyrosperma as revealed by the genome of its wild relative.</title>
        <authorList>
            <person name="Barrera-Redondo J."/>
            <person name="Sanchez-de la Vega G."/>
            <person name="Aguirre-Liguori J.A."/>
            <person name="Castellanos-Morales G."/>
            <person name="Gutierrez-Guerrero Y.T."/>
            <person name="Aguirre-Dugua X."/>
            <person name="Aguirre-Planter E."/>
            <person name="Tenaillon M.I."/>
            <person name="Lira-Saade R."/>
            <person name="Eguiarte L.E."/>
        </authorList>
    </citation>
    <scope>NUCLEOTIDE SEQUENCE [LARGE SCALE GENOMIC DNA]</scope>
    <source>
        <strain evidence="11">JBR-2021</strain>
    </source>
</reference>
<dbReference type="InterPro" id="IPR001650">
    <property type="entry name" value="Helicase_C-like"/>
</dbReference>
<feature type="compositionally biased region" description="Polar residues" evidence="8">
    <location>
        <begin position="288"/>
        <end position="303"/>
    </location>
</feature>
<dbReference type="CDD" id="cd18791">
    <property type="entry name" value="SF2_C_RHA"/>
    <property type="match status" value="1"/>
</dbReference>
<gene>
    <name evidence="11" type="ORF">SDJN03_24567</name>
</gene>
<keyword evidence="2" id="KW-0547">Nucleotide-binding</keyword>
<evidence type="ECO:0000256" key="2">
    <source>
        <dbReference type="ARBA" id="ARBA00022741"/>
    </source>
</evidence>
<dbReference type="InterPro" id="IPR014001">
    <property type="entry name" value="Helicase_ATP-bd"/>
</dbReference>
<feature type="region of interest" description="Disordered" evidence="8">
    <location>
        <begin position="1"/>
        <end position="41"/>
    </location>
</feature>
<evidence type="ECO:0000313" key="11">
    <source>
        <dbReference type="EMBL" id="KAG6576993.1"/>
    </source>
</evidence>
<sequence length="1445" mass="161267">MAPRKKQQQPKQKQNNRKSNPTSSTSDSRSSTSGAKLHISAENETRLRRLLLSSGRSTPSVTHADDSLSKVQKVKKLQSVYEKLSCEGFTNDQIELALSTIGDGATFEAALDWLCLNLPSSELPLKFSSGTSLHAHAGGSVRILQTAQKDCPPVGVQSSKYKDGDKDIPVILNRRKDDDKLDLFQSSQAEWIKQYVEQQEEDDYGTWEDDLADEASRARSYDVIAEEYYAARLEAAKAKEEGDKKRQETAGNTIRKLKQELFAQGLSDDMLASEFEFGRALDNASKDAPTQDQNFGVNQTDDVGSSLDLSVHRNESVDIDGRDRSTSKEISVDLMSSQEKESTVDVDGRDCSTPKEISVGLISSQGKNDCEELEDVEIGNFFVEDVETNSDVAQELLELKKREKLRELSSGKNLEKLDGIWKKGDPLKIPKAVLHQLCQKAGWDAPKFNKIHRKENVFFYAVNILRKASGRGKNRKAGGLITLQLPDADEIFDSAEDAQNKVAAFALYHLFPDVPVHLALIEPYATLVMQWKAGESTSKVDDNEKDRRASFVDSLLDASSSDSASKTFVGKIEQLHIEDDKKPTVSDLDSHSFVERLNSNTQNESSRLRLEHENKKKTKQYQDMLKNRAALPIASLRGDILRLLKENSVLVVCGDTGSGKTTQVPQFILDDMIESGHGGLCNIVCTQPRRIAAISVAERVSDERCEPSPGTNGSLGDGNLTGITHIIVDEVHERSLLDDFLLVVLKNLVEKRSAERSSPLKVILMSATVDSNLFSGYFGNCPVITAEGRMHPVTTYFLEDIYESTGYLLASDSPAAIRYEVSSGKKNAPVNYRRGKKNLILSAWGDEALLSEACTNPYYNLDCYQSYSELTQKNLERLNEDAIDYDLLEDLVIHVDKTFDEGAILVFLPGVSEINLLYDRLAASYQFGGQASDWILPLHSSIASTDQKKVFLRPPHGIRKVIIATNIAETSITIDDVIYVIDCGRHKEKRYNPQKKLSSMVEDWISQANARQRRGRAGRVRPGNCFCLYTRHRYEKLMRPFQVPEMLRMPLVELCLQIKLLSLGYIRPFLSKALEPPREEAMTSAISLLYEVGALEGDEELTPLGQHLAKLPVDVLIGKMMLYGGIFGCLSSILSISAFLSYKSPFIYPKDERQNVERAKLALLSDERYGLGESCSNDKQSDHLIMATAYKKWEILLHQKGPKAAQEFCKSYFLSSSVMYMIRDMRVQFGTLLADIGLVDLPKKSRFDRVRKEDLNDWFSDSSQPFNINSDHPSIVKAVLCAGLYPNIAAGVAGITEAALSSLGRSSGPATTARPSLYDGRREVYIHPSSVNSNLKTFQYPFHVFLEKVETNKVFIRDTSVVSPYSILLFGGSINVQHQSGIVIIDGWLKLTAPAQIAVLFKELRLTLHSILKELIRRPETSIIINNEVLKSIVRLLLEEDKPLT</sequence>
<accession>A0AAV6M8W4</accession>
<feature type="domain" description="Helicase C-terminal" evidence="10">
    <location>
        <begin position="887"/>
        <end position="1062"/>
    </location>
</feature>
<dbReference type="PROSITE" id="PS51192">
    <property type="entry name" value="HELICASE_ATP_BIND_1"/>
    <property type="match status" value="1"/>
</dbReference>
<evidence type="ECO:0000256" key="6">
    <source>
        <dbReference type="ARBA" id="ARBA00047984"/>
    </source>
</evidence>
<dbReference type="PANTHER" id="PTHR18934">
    <property type="entry name" value="ATP-DEPENDENT RNA HELICASE"/>
    <property type="match status" value="1"/>
</dbReference>
<organism evidence="11 12">
    <name type="scientific">Cucurbita argyrosperma subsp. sororia</name>
    <dbReference type="NCBI Taxonomy" id="37648"/>
    <lineage>
        <taxon>Eukaryota</taxon>
        <taxon>Viridiplantae</taxon>
        <taxon>Streptophyta</taxon>
        <taxon>Embryophyta</taxon>
        <taxon>Tracheophyta</taxon>
        <taxon>Spermatophyta</taxon>
        <taxon>Magnoliopsida</taxon>
        <taxon>eudicotyledons</taxon>
        <taxon>Gunneridae</taxon>
        <taxon>Pentapetalae</taxon>
        <taxon>rosids</taxon>
        <taxon>fabids</taxon>
        <taxon>Cucurbitales</taxon>
        <taxon>Cucurbitaceae</taxon>
        <taxon>Cucurbiteae</taxon>
        <taxon>Cucurbita</taxon>
    </lineage>
</organism>
<keyword evidence="12" id="KW-1185">Reference proteome</keyword>
<evidence type="ECO:0000256" key="4">
    <source>
        <dbReference type="ARBA" id="ARBA00022806"/>
    </source>
</evidence>
<dbReference type="Pfam" id="PF26026">
    <property type="entry name" value="RNA_hel_CTD"/>
    <property type="match status" value="1"/>
</dbReference>
<evidence type="ECO:0000313" key="12">
    <source>
        <dbReference type="Proteomes" id="UP000685013"/>
    </source>
</evidence>
<comment type="similarity">
    <text evidence="7">Belongs to the DExH box helicase family.</text>
</comment>
<evidence type="ECO:0000256" key="7">
    <source>
        <dbReference type="ARBA" id="ARBA00060772"/>
    </source>
</evidence>
<evidence type="ECO:0000256" key="3">
    <source>
        <dbReference type="ARBA" id="ARBA00022801"/>
    </source>
</evidence>
<dbReference type="EMBL" id="JAGKQH010000016">
    <property type="protein sequence ID" value="KAG6576993.1"/>
    <property type="molecule type" value="Genomic_DNA"/>
</dbReference>
<dbReference type="EC" id="3.6.4.13" evidence="1"/>
<dbReference type="GO" id="GO:0003724">
    <property type="term" value="F:RNA helicase activity"/>
    <property type="evidence" value="ECO:0007669"/>
    <property type="project" value="UniProtKB-EC"/>
</dbReference>
<comment type="caution">
    <text evidence="11">The sequence shown here is derived from an EMBL/GenBank/DDBJ whole genome shotgun (WGS) entry which is preliminary data.</text>
</comment>
<feature type="non-terminal residue" evidence="11">
    <location>
        <position position="1"/>
    </location>
</feature>
<dbReference type="Pfam" id="PF24385">
    <property type="entry name" value="DSRM_DHX29"/>
    <property type="match status" value="1"/>
</dbReference>
<dbReference type="Proteomes" id="UP000685013">
    <property type="component" value="Chromosome 16"/>
</dbReference>
<dbReference type="InterPro" id="IPR059023">
    <property type="entry name" value="RNA_hel_CTD"/>
</dbReference>
<dbReference type="GO" id="GO:0016787">
    <property type="term" value="F:hydrolase activity"/>
    <property type="evidence" value="ECO:0007669"/>
    <property type="project" value="UniProtKB-KW"/>
</dbReference>
<proteinExistence type="inferred from homology"/>
<dbReference type="SMART" id="SM00847">
    <property type="entry name" value="HA2"/>
    <property type="match status" value="1"/>
</dbReference>
<keyword evidence="5" id="KW-0067">ATP-binding</keyword>
<dbReference type="SMART" id="SM00487">
    <property type="entry name" value="DEXDc"/>
    <property type="match status" value="1"/>
</dbReference>
<dbReference type="InterPro" id="IPR056890">
    <property type="entry name" value="UBA_DHX29-like"/>
</dbReference>
<comment type="catalytic activity">
    <reaction evidence="6">
        <text>ATP + H2O = ADP + phosphate + H(+)</text>
        <dbReference type="Rhea" id="RHEA:13065"/>
        <dbReference type="ChEBI" id="CHEBI:15377"/>
        <dbReference type="ChEBI" id="CHEBI:15378"/>
        <dbReference type="ChEBI" id="CHEBI:30616"/>
        <dbReference type="ChEBI" id="CHEBI:43474"/>
        <dbReference type="ChEBI" id="CHEBI:456216"/>
        <dbReference type="EC" id="3.6.4.13"/>
    </reaction>
</comment>
<keyword evidence="3" id="KW-0378">Hydrolase</keyword>
<dbReference type="CDD" id="cd17917">
    <property type="entry name" value="DEXHc_RHA-like"/>
    <property type="match status" value="1"/>
</dbReference>
<dbReference type="Pfam" id="PF21010">
    <property type="entry name" value="HA2_C"/>
    <property type="match status" value="1"/>
</dbReference>
<evidence type="ECO:0000256" key="8">
    <source>
        <dbReference type="SAM" id="MobiDB-lite"/>
    </source>
</evidence>
<feature type="domain" description="Helicase ATP-binding" evidence="9">
    <location>
        <begin position="641"/>
        <end position="787"/>
    </location>
</feature>
<evidence type="ECO:0000259" key="10">
    <source>
        <dbReference type="PROSITE" id="PS51194"/>
    </source>
</evidence>
<dbReference type="FunFam" id="3.40.50.300:FF:000819">
    <property type="entry name" value="ATP dependent RNA helicase, putative"/>
    <property type="match status" value="1"/>
</dbReference>
<name>A0AAV6M8W4_9ROSI</name>
<dbReference type="Pfam" id="PF00271">
    <property type="entry name" value="Helicase_C"/>
    <property type="match status" value="1"/>
</dbReference>
<evidence type="ECO:0000259" key="9">
    <source>
        <dbReference type="PROSITE" id="PS51192"/>
    </source>
</evidence>
<feature type="region of interest" description="Disordered" evidence="8">
    <location>
        <begin position="284"/>
        <end position="303"/>
    </location>
</feature>